<dbReference type="InterPro" id="IPR017972">
    <property type="entry name" value="Cyt_P450_CS"/>
</dbReference>
<dbReference type="Proteomes" id="UP000452235">
    <property type="component" value="Unassembled WGS sequence"/>
</dbReference>
<name>A0A5M3YZH3_ASPTE</name>
<dbReference type="PROSITE" id="PS00086">
    <property type="entry name" value="CYTOCHROME_P450"/>
    <property type="match status" value="1"/>
</dbReference>
<dbReference type="InterPro" id="IPR036396">
    <property type="entry name" value="Cyt_P450_sf"/>
</dbReference>
<comment type="caution">
    <text evidence="9">The sequence shown here is derived from an EMBL/GenBank/DDBJ whole genome shotgun (WGS) entry which is preliminary data.</text>
</comment>
<evidence type="ECO:0000256" key="5">
    <source>
        <dbReference type="ARBA" id="ARBA00023004"/>
    </source>
</evidence>
<dbReference type="InterPro" id="IPR001128">
    <property type="entry name" value="Cyt_P450"/>
</dbReference>
<dbReference type="PRINTS" id="PR00385">
    <property type="entry name" value="P450"/>
</dbReference>
<reference evidence="9 10" key="1">
    <citation type="submission" date="2020-01" db="EMBL/GenBank/DDBJ databases">
        <title>Aspergillus terreus IFO 6365 whole genome shotgun sequence.</title>
        <authorList>
            <person name="Kanamasa S."/>
            <person name="Takahashi H."/>
        </authorList>
    </citation>
    <scope>NUCLEOTIDE SEQUENCE [LARGE SCALE GENOMIC DNA]</scope>
    <source>
        <strain evidence="9 10">IFO 6365</strain>
    </source>
</reference>
<gene>
    <name evidence="9" type="ORF">ATEIFO6365_0001026900</name>
</gene>
<dbReference type="GO" id="GO:0016705">
    <property type="term" value="F:oxidoreductase activity, acting on paired donors, with incorporation or reduction of molecular oxygen"/>
    <property type="evidence" value="ECO:0007669"/>
    <property type="project" value="InterPro"/>
</dbReference>
<dbReference type="PRINTS" id="PR00463">
    <property type="entry name" value="EP450I"/>
</dbReference>
<keyword evidence="10" id="KW-1185">Reference proteome</keyword>
<comment type="cofactor">
    <cofactor evidence="1 7">
        <name>heme</name>
        <dbReference type="ChEBI" id="CHEBI:30413"/>
    </cofactor>
</comment>
<dbReference type="VEuPathDB" id="FungiDB:ATEG_08167"/>
<dbReference type="GO" id="GO:0005506">
    <property type="term" value="F:iron ion binding"/>
    <property type="evidence" value="ECO:0007669"/>
    <property type="project" value="InterPro"/>
</dbReference>
<sequence>MLGEAGQFPHMGALLLAALFIVYLWKRWTTRQKILRLGGYAPRIPSYVPLGIDHQSPTGLDILFTAIRNGRRNKSLETWRGWHSCAPNNGTVEAKVLFERYLLTGDPENIKAILATQFDDFPKGQLFHDTWSQLLGDGIFSTDGAPWRGSRQLMRPLFAKDRVSDLDVLERHVQKLLRNVAAKSGQRLDLCDLLFRYTLDASTDFLLGEPVGSLDNDTQEFAAAFDHAQHIQMMIARSGRAHVLIPRASLKKSISTINGFIQPYIDSALRLQDSTKLVERSEPDYTFLHALAHYTRDPKLIRDQLVNILIAGRDTTASSLSWVFFELAKQPRITTKLREEILAHVGLDRPTYSQLKDMKYLQNVIRETLRMYPIIAFNVRVAQRDTTLPRGGGPDGLSPVGVLKGTRVFFSSLYTQRRTSLYPGDSNPEEFRPERWETWHPASWQYTPFSGGPRICIGQQFALTEIAYTIVRLLQSFDRIEPCIEHMEPVLETNISMKPGTGVPVKLWSAASVSNKQRVEGSAC</sequence>
<dbReference type="GO" id="GO:0004497">
    <property type="term" value="F:monooxygenase activity"/>
    <property type="evidence" value="ECO:0007669"/>
    <property type="project" value="UniProtKB-KW"/>
</dbReference>
<dbReference type="EMBL" id="BLJY01000001">
    <property type="protein sequence ID" value="GFF12046.1"/>
    <property type="molecule type" value="Genomic_DNA"/>
</dbReference>
<protein>
    <submittedName>
        <fullName evidence="9">Cytochrome P450</fullName>
    </submittedName>
</protein>
<dbReference type="CDD" id="cd11063">
    <property type="entry name" value="CYP52"/>
    <property type="match status" value="1"/>
</dbReference>
<dbReference type="Gene3D" id="1.10.630.10">
    <property type="entry name" value="Cytochrome P450"/>
    <property type="match status" value="1"/>
</dbReference>
<dbReference type="InterPro" id="IPR002401">
    <property type="entry name" value="Cyt_P450_E_grp-I"/>
</dbReference>
<dbReference type="Pfam" id="PF00067">
    <property type="entry name" value="p450"/>
    <property type="match status" value="1"/>
</dbReference>
<evidence type="ECO:0000313" key="9">
    <source>
        <dbReference type="EMBL" id="GFF12046.1"/>
    </source>
</evidence>
<evidence type="ECO:0000256" key="4">
    <source>
        <dbReference type="ARBA" id="ARBA00023002"/>
    </source>
</evidence>
<evidence type="ECO:0000256" key="6">
    <source>
        <dbReference type="ARBA" id="ARBA00023033"/>
    </source>
</evidence>
<dbReference type="GO" id="GO:0020037">
    <property type="term" value="F:heme binding"/>
    <property type="evidence" value="ECO:0007669"/>
    <property type="project" value="InterPro"/>
</dbReference>
<feature type="binding site" description="axial binding residue" evidence="7">
    <location>
        <position position="456"/>
    </location>
    <ligand>
        <name>heme</name>
        <dbReference type="ChEBI" id="CHEBI:30413"/>
    </ligand>
    <ligandPart>
        <name>Fe</name>
        <dbReference type="ChEBI" id="CHEBI:18248"/>
    </ligandPart>
</feature>
<dbReference type="AlphaFoldDB" id="A0A5M3YZH3"/>
<dbReference type="OrthoDB" id="1470350at2759"/>
<keyword evidence="6 8" id="KW-0503">Monooxygenase</keyword>
<organism evidence="9 10">
    <name type="scientific">Aspergillus terreus</name>
    <dbReference type="NCBI Taxonomy" id="33178"/>
    <lineage>
        <taxon>Eukaryota</taxon>
        <taxon>Fungi</taxon>
        <taxon>Dikarya</taxon>
        <taxon>Ascomycota</taxon>
        <taxon>Pezizomycotina</taxon>
        <taxon>Eurotiomycetes</taxon>
        <taxon>Eurotiomycetidae</taxon>
        <taxon>Eurotiales</taxon>
        <taxon>Aspergillaceae</taxon>
        <taxon>Aspergillus</taxon>
        <taxon>Aspergillus subgen. Circumdati</taxon>
    </lineage>
</organism>
<evidence type="ECO:0000256" key="7">
    <source>
        <dbReference type="PIRSR" id="PIRSR602401-1"/>
    </source>
</evidence>
<proteinExistence type="inferred from homology"/>
<keyword evidence="3 7" id="KW-0479">Metal-binding</keyword>
<keyword evidence="4 8" id="KW-0560">Oxidoreductase</keyword>
<dbReference type="SUPFAM" id="SSF48264">
    <property type="entry name" value="Cytochrome P450"/>
    <property type="match status" value="1"/>
</dbReference>
<evidence type="ECO:0000256" key="8">
    <source>
        <dbReference type="RuleBase" id="RU000461"/>
    </source>
</evidence>
<evidence type="ECO:0000256" key="3">
    <source>
        <dbReference type="ARBA" id="ARBA00022723"/>
    </source>
</evidence>
<dbReference type="PANTHER" id="PTHR24287:SF5">
    <property type="entry name" value="P450, PUTATIVE (EUROFUNG)-RELATED"/>
    <property type="match status" value="1"/>
</dbReference>
<keyword evidence="7 8" id="KW-0349">Heme</keyword>
<evidence type="ECO:0000256" key="1">
    <source>
        <dbReference type="ARBA" id="ARBA00001971"/>
    </source>
</evidence>
<dbReference type="PANTHER" id="PTHR24287">
    <property type="entry name" value="P450, PUTATIVE (EUROFUNG)-RELATED"/>
    <property type="match status" value="1"/>
</dbReference>
<keyword evidence="5 7" id="KW-0408">Iron</keyword>
<evidence type="ECO:0000313" key="10">
    <source>
        <dbReference type="Proteomes" id="UP000452235"/>
    </source>
</evidence>
<evidence type="ECO:0000256" key="2">
    <source>
        <dbReference type="ARBA" id="ARBA00010617"/>
    </source>
</evidence>
<accession>A0A5M3YZH3</accession>
<dbReference type="InterPro" id="IPR047146">
    <property type="entry name" value="Cyt_P450_E_CYP52_fungi"/>
</dbReference>
<comment type="similarity">
    <text evidence="2 8">Belongs to the cytochrome P450 family.</text>
</comment>